<dbReference type="InterPro" id="IPR002698">
    <property type="entry name" value="FTHF_cligase"/>
</dbReference>
<keyword evidence="3" id="KW-0067">ATP-binding</keyword>
<dbReference type="Gene3D" id="3.40.50.10420">
    <property type="entry name" value="NagB/RpiA/CoA transferase-like"/>
    <property type="match status" value="1"/>
</dbReference>
<evidence type="ECO:0000256" key="1">
    <source>
        <dbReference type="ARBA" id="ARBA00010638"/>
    </source>
</evidence>
<organism evidence="5 6">
    <name type="scientific">Eggerthella lenta</name>
    <name type="common">Eubacterium lentum</name>
    <dbReference type="NCBI Taxonomy" id="84112"/>
    <lineage>
        <taxon>Bacteria</taxon>
        <taxon>Bacillati</taxon>
        <taxon>Actinomycetota</taxon>
        <taxon>Coriobacteriia</taxon>
        <taxon>Eggerthellales</taxon>
        <taxon>Eggerthellaceae</taxon>
        <taxon>Eggerthella</taxon>
    </lineage>
</organism>
<name>A0A369MQ45_EGGLN</name>
<evidence type="ECO:0000313" key="5">
    <source>
        <dbReference type="EMBL" id="RDB74539.1"/>
    </source>
</evidence>
<dbReference type="EMBL" id="PPTX01000037">
    <property type="protein sequence ID" value="RDB74539.1"/>
    <property type="molecule type" value="Genomic_DNA"/>
</dbReference>
<accession>A0A369MQ45</accession>
<evidence type="ECO:0000313" key="6">
    <source>
        <dbReference type="Proteomes" id="UP000253752"/>
    </source>
</evidence>
<dbReference type="PANTHER" id="PTHR23407:SF1">
    <property type="entry name" value="5-FORMYLTETRAHYDROFOLATE CYCLO-LIGASE"/>
    <property type="match status" value="1"/>
</dbReference>
<protein>
    <submittedName>
        <fullName evidence="5">5-formyltetrahydrofolate cyclo-ligase</fullName>
    </submittedName>
</protein>
<keyword evidence="2" id="KW-0547">Nucleotide-binding</keyword>
<dbReference type="InterPro" id="IPR024185">
    <property type="entry name" value="FTHF_cligase-like_sf"/>
</dbReference>
<dbReference type="Proteomes" id="UP000253752">
    <property type="component" value="Unassembled WGS sequence"/>
</dbReference>
<dbReference type="GO" id="GO:0005524">
    <property type="term" value="F:ATP binding"/>
    <property type="evidence" value="ECO:0007669"/>
    <property type="project" value="UniProtKB-KW"/>
</dbReference>
<dbReference type="GO" id="GO:0009396">
    <property type="term" value="P:folic acid-containing compound biosynthetic process"/>
    <property type="evidence" value="ECO:0007669"/>
    <property type="project" value="TreeGrafter"/>
</dbReference>
<feature type="region of interest" description="Disordered" evidence="4">
    <location>
        <begin position="141"/>
        <end position="197"/>
    </location>
</feature>
<evidence type="ECO:0000256" key="2">
    <source>
        <dbReference type="ARBA" id="ARBA00022741"/>
    </source>
</evidence>
<evidence type="ECO:0000256" key="4">
    <source>
        <dbReference type="SAM" id="MobiDB-lite"/>
    </source>
</evidence>
<keyword evidence="5" id="KW-0436">Ligase</keyword>
<dbReference type="Pfam" id="PF01812">
    <property type="entry name" value="5-FTHF_cyc-lig"/>
    <property type="match status" value="1"/>
</dbReference>
<feature type="compositionally biased region" description="Low complexity" evidence="4">
    <location>
        <begin position="141"/>
        <end position="155"/>
    </location>
</feature>
<dbReference type="InterPro" id="IPR037171">
    <property type="entry name" value="NagB/RpiA_transferase-like"/>
</dbReference>
<proteinExistence type="inferred from homology"/>
<dbReference type="AlphaFoldDB" id="A0A369MQ45"/>
<comment type="similarity">
    <text evidence="1">Belongs to the 5-formyltetrahydrofolate cyclo-ligase family.</text>
</comment>
<comment type="caution">
    <text evidence="5">The sequence shown here is derived from an EMBL/GenBank/DDBJ whole genome shotgun (WGS) entry which is preliminary data.</text>
</comment>
<dbReference type="PANTHER" id="PTHR23407">
    <property type="entry name" value="ATPASE INHIBITOR/5-FORMYLTETRAHYDROFOLATE CYCLO-LIGASE"/>
    <property type="match status" value="1"/>
</dbReference>
<reference evidence="5 6" key="1">
    <citation type="journal article" date="2018" name="Elife">
        <title>Discovery and characterization of a prevalent human gut bacterial enzyme sufficient for the inactivation of a family of plant toxins.</title>
        <authorList>
            <person name="Koppel N."/>
            <person name="Bisanz J.E."/>
            <person name="Pandelia M.E."/>
            <person name="Turnbaugh P.J."/>
            <person name="Balskus E.P."/>
        </authorList>
    </citation>
    <scope>NUCLEOTIDE SEQUENCE [LARGE SCALE GENOMIC DNA]</scope>
    <source>
        <strain evidence="5 6">MR1 #12</strain>
    </source>
</reference>
<gene>
    <name evidence="5" type="ORF">C1872_15125</name>
</gene>
<dbReference type="SUPFAM" id="SSF100950">
    <property type="entry name" value="NagB/RpiA/CoA transferase-like"/>
    <property type="match status" value="1"/>
</dbReference>
<sequence length="306" mass="32117">METVTFALTPHTSAIIVQRRRYVDAILRSMETKKQLRSRVLARRDALPEEVRARKSAAICARLEQVLAEALAGAEGAGTAQVSAEGTSRADATGGSAVPTVAVFASMRSEVDTRPFVEAAYAHGWDVCFPCMVREEPAAGGSRAAGRAGADEAGGSPVPSEPRAGDVPRMPSGSRAAGEASGRRAAGETGGTSGSPQMRFYRVAREQLDAAAAGFLGAPLRCLACEALERDGFQAVDPEELDAVVVPLVAFDDAGRRLGYGGGNYDQLLPRLRADAVVIGIAFDEQRVETVPCEPHDIALPRVVSG</sequence>
<evidence type="ECO:0000256" key="3">
    <source>
        <dbReference type="ARBA" id="ARBA00022840"/>
    </source>
</evidence>
<dbReference type="GO" id="GO:0035999">
    <property type="term" value="P:tetrahydrofolate interconversion"/>
    <property type="evidence" value="ECO:0007669"/>
    <property type="project" value="TreeGrafter"/>
</dbReference>
<dbReference type="GO" id="GO:0030272">
    <property type="term" value="F:5-formyltetrahydrofolate cyclo-ligase activity"/>
    <property type="evidence" value="ECO:0007669"/>
    <property type="project" value="TreeGrafter"/>
</dbReference>